<evidence type="ECO:0000313" key="2">
    <source>
        <dbReference type="EMBL" id="KAF6119764.1"/>
    </source>
</evidence>
<organism evidence="2 3">
    <name type="scientific">Phyllostomus discolor</name>
    <name type="common">pale spear-nosed bat</name>
    <dbReference type="NCBI Taxonomy" id="89673"/>
    <lineage>
        <taxon>Eukaryota</taxon>
        <taxon>Metazoa</taxon>
        <taxon>Chordata</taxon>
        <taxon>Craniata</taxon>
        <taxon>Vertebrata</taxon>
        <taxon>Euteleostomi</taxon>
        <taxon>Mammalia</taxon>
        <taxon>Eutheria</taxon>
        <taxon>Laurasiatheria</taxon>
        <taxon>Chiroptera</taxon>
        <taxon>Yangochiroptera</taxon>
        <taxon>Phyllostomidae</taxon>
        <taxon>Phyllostominae</taxon>
        <taxon>Phyllostomus</taxon>
    </lineage>
</organism>
<feature type="region of interest" description="Disordered" evidence="1">
    <location>
        <begin position="71"/>
        <end position="96"/>
    </location>
</feature>
<feature type="compositionally biased region" description="Low complexity" evidence="1">
    <location>
        <begin position="71"/>
        <end position="88"/>
    </location>
</feature>
<proteinExistence type="predicted"/>
<dbReference type="Proteomes" id="UP000664940">
    <property type="component" value="Unassembled WGS sequence"/>
</dbReference>
<reference evidence="2 3" key="1">
    <citation type="journal article" date="2020" name="Nature">
        <title>Six reference-quality genomes reveal evolution of bat adaptations.</title>
        <authorList>
            <person name="Jebb D."/>
            <person name="Huang Z."/>
            <person name="Pippel M."/>
            <person name="Hughes G.M."/>
            <person name="Lavrichenko K."/>
            <person name="Devanna P."/>
            <person name="Winkler S."/>
            <person name="Jermiin L.S."/>
            <person name="Skirmuntt E.C."/>
            <person name="Katzourakis A."/>
            <person name="Burkitt-Gray L."/>
            <person name="Ray D.A."/>
            <person name="Sullivan K.A.M."/>
            <person name="Roscito J.G."/>
            <person name="Kirilenko B.M."/>
            <person name="Davalos L.M."/>
            <person name="Corthals A.P."/>
            <person name="Power M.L."/>
            <person name="Jones G."/>
            <person name="Ransome R.D."/>
            <person name="Dechmann D.K.N."/>
            <person name="Locatelli A.G."/>
            <person name="Puechmaille S.J."/>
            <person name="Fedrigo O."/>
            <person name="Jarvis E.D."/>
            <person name="Hiller M."/>
            <person name="Vernes S.C."/>
            <person name="Myers E.W."/>
            <person name="Teeling E.C."/>
        </authorList>
    </citation>
    <scope>NUCLEOTIDE SEQUENCE [LARGE SCALE GENOMIC DNA]</scope>
    <source>
        <strain evidence="2">Bat1K_MPI-CBG_1</strain>
    </source>
</reference>
<evidence type="ECO:0000313" key="3">
    <source>
        <dbReference type="Proteomes" id="UP000664940"/>
    </source>
</evidence>
<protein>
    <submittedName>
        <fullName evidence="2">Uncharacterized protein</fullName>
    </submittedName>
</protein>
<dbReference type="AlphaFoldDB" id="A0A834EK32"/>
<evidence type="ECO:0000256" key="1">
    <source>
        <dbReference type="SAM" id="MobiDB-lite"/>
    </source>
</evidence>
<comment type="caution">
    <text evidence="2">The sequence shown here is derived from an EMBL/GenBank/DDBJ whole genome shotgun (WGS) entry which is preliminary data.</text>
</comment>
<accession>A0A834EK32</accession>
<gene>
    <name evidence="2" type="ORF">HJG60_010175</name>
</gene>
<name>A0A834EK32_9CHIR</name>
<dbReference type="EMBL" id="JABVXQ010000003">
    <property type="protein sequence ID" value="KAF6119764.1"/>
    <property type="molecule type" value="Genomic_DNA"/>
</dbReference>
<sequence length="249" mass="27383">MILFRLLQEKKLGNGFFESHTSNPITDSQRIFRVNGRTISIVILGSLQSPGACRSAVGQPQRPLRQGAVGLGGAAVRRPSPRPGSLPRATRSTPLPAACRRPQHRRAGHVGASVTPSLTLTHNRAALVLRPWPEHRLLLFPPWHPAGQRPFHPPPGAALGRQLLLFRPLLQGLDQSPWTRPASCRYSRQTRVGRRSGSGTPTVLKVDPVLVCTFCLVHYADIERTEGFAVCTSLGFLITQFLKLFYGCQ</sequence>